<sequence>MSRSSLPSEFEDLLSRAGRKVLAGTHALCGALADPRRRFVVADDLLDRPKAARVRAALEASLLEVLEPLAKPIPPETIWEMRRDYGELLPKTARASTIFFDSRRERGVQAADRIGLVRLMRSESYHAFAEALAGRKLARGWGLQVLRYGPGDYAGPHNDHHPENKRAAHGYIDLHLSLCTPGVSHQWLVYSRAGHFSEIASVAAPATVTAYRLPFWHYTTPLVGKPGSGRWVLLGTFLFAAAGRGATSRPAARR</sequence>
<dbReference type="OrthoDB" id="7351797at2"/>
<evidence type="ECO:0000313" key="2">
    <source>
        <dbReference type="Proteomes" id="UP000190092"/>
    </source>
</evidence>
<dbReference type="Proteomes" id="UP000190092">
    <property type="component" value="Unassembled WGS sequence"/>
</dbReference>
<reference evidence="2" key="1">
    <citation type="submission" date="2017-02" db="EMBL/GenBank/DDBJ databases">
        <authorList>
            <person name="Varghese N."/>
            <person name="Submissions S."/>
        </authorList>
    </citation>
    <scope>NUCLEOTIDE SEQUENCE [LARGE SCALE GENOMIC DNA]</scope>
    <source>
        <strain evidence="2">ATCC 27094</strain>
    </source>
</reference>
<evidence type="ECO:0008006" key="3">
    <source>
        <dbReference type="Google" id="ProtNLM"/>
    </source>
</evidence>
<dbReference type="Gene3D" id="2.60.120.620">
    <property type="entry name" value="q2cbj1_9rhob like domain"/>
    <property type="match status" value="1"/>
</dbReference>
<gene>
    <name evidence="1" type="ORF">SAMN02745126_04397</name>
</gene>
<protein>
    <recommendedName>
        <fullName evidence="3">2OG-Fe(II) oxygenase superfamily protein</fullName>
    </recommendedName>
</protein>
<evidence type="ECO:0000313" key="1">
    <source>
        <dbReference type="EMBL" id="SKA24367.1"/>
    </source>
</evidence>
<keyword evidence="2" id="KW-1185">Reference proteome</keyword>
<organism evidence="1 2">
    <name type="scientific">Enhydrobacter aerosaccus</name>
    <dbReference type="NCBI Taxonomy" id="225324"/>
    <lineage>
        <taxon>Bacteria</taxon>
        <taxon>Pseudomonadati</taxon>
        <taxon>Pseudomonadota</taxon>
        <taxon>Alphaproteobacteria</taxon>
        <taxon>Hyphomicrobiales</taxon>
        <taxon>Enhydrobacter</taxon>
    </lineage>
</organism>
<dbReference type="RefSeq" id="WP_085936245.1">
    <property type="nucleotide sequence ID" value="NZ_FUWJ01000007.1"/>
</dbReference>
<proteinExistence type="predicted"/>
<dbReference type="AlphaFoldDB" id="A0A1T4S885"/>
<name>A0A1T4S885_9HYPH</name>
<dbReference type="EMBL" id="FUWJ01000007">
    <property type="protein sequence ID" value="SKA24367.1"/>
    <property type="molecule type" value="Genomic_DNA"/>
</dbReference>
<accession>A0A1T4S885</accession>